<reference evidence="1" key="1">
    <citation type="submission" date="2022-07" db="EMBL/GenBank/DDBJ databases">
        <authorList>
            <person name="Criscuolo A."/>
        </authorList>
    </citation>
    <scope>NUCLEOTIDE SEQUENCE</scope>
    <source>
        <strain evidence="1">CIP103197</strain>
    </source>
</reference>
<evidence type="ECO:0000313" key="2">
    <source>
        <dbReference type="Proteomes" id="UP001152447"/>
    </source>
</evidence>
<protein>
    <recommendedName>
        <fullName evidence="3">Capsular biosynthesis protein</fullName>
    </recommendedName>
</protein>
<dbReference type="EMBL" id="CAMAPB010000037">
    <property type="protein sequence ID" value="CAH9061401.1"/>
    <property type="molecule type" value="Genomic_DNA"/>
</dbReference>
<dbReference type="GO" id="GO:0000271">
    <property type="term" value="P:polysaccharide biosynthetic process"/>
    <property type="evidence" value="ECO:0007669"/>
    <property type="project" value="InterPro"/>
</dbReference>
<dbReference type="Pfam" id="PF05159">
    <property type="entry name" value="Capsule_synth"/>
    <property type="match status" value="1"/>
</dbReference>
<comment type="caution">
    <text evidence="1">The sequence shown here is derived from an EMBL/GenBank/DDBJ whole genome shotgun (WGS) entry which is preliminary data.</text>
</comment>
<dbReference type="GO" id="GO:0015774">
    <property type="term" value="P:polysaccharide transport"/>
    <property type="evidence" value="ECO:0007669"/>
    <property type="project" value="InterPro"/>
</dbReference>
<evidence type="ECO:0008006" key="3">
    <source>
        <dbReference type="Google" id="ProtNLM"/>
    </source>
</evidence>
<accession>A0A9W4W105</accession>
<sequence>MAYLFISRSNVHAKYYKKIIKKMSLDCQLHVMGIPKLSAIKYLKDAFRVDFNDVVKAQLKRKQARNIIWNSYIIKKGYTLSLILFERLRYAKYLALLNNVDPEYVVLWNGNKLPNITVAMAAKALGINQFYYENGLLPGTSSLDPRGINFNASLSRDPSFYLSFDPHNSLRFSEPALIPRADHRKRCSFDFEKVPERYIFAPFQVPHDTQLASFSPWVDSMDMFYDVVVEAVKSLNDPSLKVVFKEHPSWHKHYSHLYSKDSVAIFANGNNTSDLIKCAEAVITINSTVGLEALLFNKPVLTLGQACYNIDGLVKHANDAELLSKYVYEITQGWQPDLLIRNKFFSFLEHVYCIPGVWKHTEEKHIKAIEARFTGNDEFSKYHGTKKNKQ</sequence>
<dbReference type="CDD" id="cd16438">
    <property type="entry name" value="beta_Kdo_transferase_KpsS_like"/>
    <property type="match status" value="1"/>
</dbReference>
<dbReference type="SUPFAM" id="SSF53756">
    <property type="entry name" value="UDP-Glycosyltransferase/glycogen phosphorylase"/>
    <property type="match status" value="1"/>
</dbReference>
<dbReference type="RefSeq" id="WP_076922721.1">
    <property type="nucleotide sequence ID" value="NZ_CAMAPB010000037.1"/>
</dbReference>
<dbReference type="InterPro" id="IPR043148">
    <property type="entry name" value="TagF_C"/>
</dbReference>
<name>A0A9W4W105_PSEHA</name>
<gene>
    <name evidence="1" type="ORF">PSEHALCIP103_02489</name>
</gene>
<dbReference type="Proteomes" id="UP001152447">
    <property type="component" value="Unassembled WGS sequence"/>
</dbReference>
<proteinExistence type="predicted"/>
<dbReference type="InterPro" id="IPR007833">
    <property type="entry name" value="Capsule_polysaccharide_synth"/>
</dbReference>
<evidence type="ECO:0000313" key="1">
    <source>
        <dbReference type="EMBL" id="CAH9061401.1"/>
    </source>
</evidence>
<dbReference type="AlphaFoldDB" id="A0A9W4W105"/>
<organism evidence="1 2">
    <name type="scientific">Pseudoalteromonas haloplanktis</name>
    <name type="common">Alteromonas haloplanktis</name>
    <dbReference type="NCBI Taxonomy" id="228"/>
    <lineage>
        <taxon>Bacteria</taxon>
        <taxon>Pseudomonadati</taxon>
        <taxon>Pseudomonadota</taxon>
        <taxon>Gammaproteobacteria</taxon>
        <taxon>Alteromonadales</taxon>
        <taxon>Pseudoalteromonadaceae</taxon>
        <taxon>Pseudoalteromonas</taxon>
    </lineage>
</organism>
<dbReference type="Gene3D" id="3.40.50.12580">
    <property type="match status" value="1"/>
</dbReference>
<keyword evidence="2" id="KW-1185">Reference proteome</keyword>